<evidence type="ECO:0000259" key="2">
    <source>
        <dbReference type="PROSITE" id="PS50930"/>
    </source>
</evidence>
<comment type="caution">
    <text evidence="3">The sequence shown here is derived from an EMBL/GenBank/DDBJ whole genome shotgun (WGS) entry which is preliminary data.</text>
</comment>
<dbReference type="PANTHER" id="PTHR37299:SF1">
    <property type="entry name" value="STAGE 0 SPORULATION PROTEIN A HOMOLOG"/>
    <property type="match status" value="1"/>
</dbReference>
<name>A0A419V0A1_9BACL</name>
<dbReference type="Gene3D" id="3.40.50.300">
    <property type="entry name" value="P-loop containing nucleotide triphosphate hydrolases"/>
    <property type="match status" value="1"/>
</dbReference>
<dbReference type="AlphaFoldDB" id="A0A419V0A1"/>
<dbReference type="Gene3D" id="2.40.50.1020">
    <property type="entry name" value="LytTr DNA-binding domain"/>
    <property type="match status" value="1"/>
</dbReference>
<dbReference type="PANTHER" id="PTHR37299">
    <property type="entry name" value="TRANSCRIPTIONAL REGULATOR-RELATED"/>
    <property type="match status" value="1"/>
</dbReference>
<evidence type="ECO:0000259" key="1">
    <source>
        <dbReference type="PROSITE" id="PS50893"/>
    </source>
</evidence>
<evidence type="ECO:0000313" key="3">
    <source>
        <dbReference type="EMBL" id="RKD71358.1"/>
    </source>
</evidence>
<dbReference type="Proteomes" id="UP000285120">
    <property type="component" value="Unassembled WGS sequence"/>
</dbReference>
<dbReference type="PIRSF" id="PIRSF036612">
    <property type="entry name" value="ABC_ATP_LytTR"/>
    <property type="match status" value="1"/>
</dbReference>
<protein>
    <submittedName>
        <fullName evidence="3">LytTR family transcriptional regulator</fullName>
    </submittedName>
</protein>
<sequence>MFGVTTLITLEDVMKQEDNQVVLKGIHLNIEETSQIGIQMTNKESTVFFKLLSGELSPTGGRIDKETTGILTEFAEDALYESLTVQSYLTIFKKIADFPKPLEEFIGIFSLSDVWRTKISRLSLDQKKRISLFRMSLFAPKLLLLQSPLSHSTSEGVELYIKALEHLQSQNTAVVFTSHYLEELLLLSNDIYRYTRNDGLEKTDLAIEPKSAPDDKQETIIKPNKVYKVSSRRTDKTIFFSPEEIDFIESINSVSTIRIGEEYFPTDLTMNDLEEKLTNFGFFRCHRSYLVNLQRVSELVSYSKNSYMLILKGNANVKLPLSRTRLEEMKALIEF</sequence>
<evidence type="ECO:0000313" key="4">
    <source>
        <dbReference type="Proteomes" id="UP000285120"/>
    </source>
</evidence>
<dbReference type="SMART" id="SM00850">
    <property type="entry name" value="LytTR"/>
    <property type="match status" value="1"/>
</dbReference>
<dbReference type="InterPro" id="IPR046947">
    <property type="entry name" value="LytR-like"/>
</dbReference>
<dbReference type="PROSITE" id="PS50893">
    <property type="entry name" value="ABC_TRANSPORTER_2"/>
    <property type="match status" value="1"/>
</dbReference>
<organism evidence="3 4">
    <name type="scientific">Sinobaca qinghaiensis</name>
    <dbReference type="NCBI Taxonomy" id="342944"/>
    <lineage>
        <taxon>Bacteria</taxon>
        <taxon>Bacillati</taxon>
        <taxon>Bacillota</taxon>
        <taxon>Bacilli</taxon>
        <taxon>Bacillales</taxon>
        <taxon>Sporolactobacillaceae</taxon>
        <taxon>Sinobaca</taxon>
    </lineage>
</organism>
<gene>
    <name evidence="3" type="ORF">ATL39_2754</name>
</gene>
<reference evidence="3 4" key="1">
    <citation type="submission" date="2018-09" db="EMBL/GenBank/DDBJ databases">
        <title>Genomic Encyclopedia of Archaeal and Bacterial Type Strains, Phase II (KMG-II): from individual species to whole genera.</title>
        <authorList>
            <person name="Goeker M."/>
        </authorList>
    </citation>
    <scope>NUCLEOTIDE SEQUENCE [LARGE SCALE GENOMIC DNA]</scope>
    <source>
        <strain evidence="3 4">DSM 17008</strain>
    </source>
</reference>
<dbReference type="InterPro" id="IPR012046">
    <property type="entry name" value="LytTR_ABC"/>
</dbReference>
<feature type="domain" description="ABC transporter" evidence="1">
    <location>
        <begin position="8"/>
        <end position="221"/>
    </location>
</feature>
<dbReference type="GO" id="GO:0016887">
    <property type="term" value="F:ATP hydrolysis activity"/>
    <property type="evidence" value="ECO:0007669"/>
    <property type="project" value="InterPro"/>
</dbReference>
<dbReference type="GO" id="GO:0000156">
    <property type="term" value="F:phosphorelay response regulator activity"/>
    <property type="evidence" value="ECO:0007669"/>
    <property type="project" value="InterPro"/>
</dbReference>
<dbReference type="SUPFAM" id="SSF52540">
    <property type="entry name" value="P-loop containing nucleoside triphosphate hydrolases"/>
    <property type="match status" value="1"/>
</dbReference>
<dbReference type="EMBL" id="RAPK01000010">
    <property type="protein sequence ID" value="RKD71358.1"/>
    <property type="molecule type" value="Genomic_DNA"/>
</dbReference>
<keyword evidence="4" id="KW-1185">Reference proteome</keyword>
<dbReference type="PROSITE" id="PS50930">
    <property type="entry name" value="HTH_LYTTR"/>
    <property type="match status" value="1"/>
</dbReference>
<dbReference type="GO" id="GO:0005524">
    <property type="term" value="F:ATP binding"/>
    <property type="evidence" value="ECO:0007669"/>
    <property type="project" value="InterPro"/>
</dbReference>
<dbReference type="InterPro" id="IPR003439">
    <property type="entry name" value="ABC_transporter-like_ATP-bd"/>
</dbReference>
<accession>A0A419V0A1</accession>
<dbReference type="InterPro" id="IPR007492">
    <property type="entry name" value="LytTR_DNA-bd_dom"/>
</dbReference>
<feature type="domain" description="HTH LytTR-type" evidence="2">
    <location>
        <begin position="235"/>
        <end position="335"/>
    </location>
</feature>
<dbReference type="Pfam" id="PF04397">
    <property type="entry name" value="LytTR"/>
    <property type="match status" value="1"/>
</dbReference>
<dbReference type="InterPro" id="IPR027417">
    <property type="entry name" value="P-loop_NTPase"/>
</dbReference>
<dbReference type="GO" id="GO:0003677">
    <property type="term" value="F:DNA binding"/>
    <property type="evidence" value="ECO:0007669"/>
    <property type="project" value="InterPro"/>
</dbReference>
<proteinExistence type="predicted"/>